<comment type="caution">
    <text evidence="8">The sequence shown here is derived from an EMBL/GenBank/DDBJ whole genome shotgun (WGS) entry which is preliminary data.</text>
</comment>
<protein>
    <recommendedName>
        <fullName evidence="7">Rhodopsin domain-containing protein</fullName>
    </recommendedName>
</protein>
<dbReference type="AlphaFoldDB" id="A0AA40EUF6"/>
<dbReference type="EMBL" id="JAUKUD010000004">
    <property type="protein sequence ID" value="KAK0745685.1"/>
    <property type="molecule type" value="Genomic_DNA"/>
</dbReference>
<dbReference type="PANTHER" id="PTHR33048">
    <property type="entry name" value="PTH11-LIKE INTEGRAL MEMBRANE PROTEIN (AFU_ORTHOLOGUE AFUA_5G11245)"/>
    <property type="match status" value="1"/>
</dbReference>
<reference evidence="8" key="1">
    <citation type="submission" date="2023-06" db="EMBL/GenBank/DDBJ databases">
        <title>Genome-scale phylogeny and comparative genomics of the fungal order Sordariales.</title>
        <authorList>
            <consortium name="Lawrence Berkeley National Laboratory"/>
            <person name="Hensen N."/>
            <person name="Bonometti L."/>
            <person name="Westerberg I."/>
            <person name="Brannstrom I.O."/>
            <person name="Guillou S."/>
            <person name="Cros-Aarteil S."/>
            <person name="Calhoun S."/>
            <person name="Haridas S."/>
            <person name="Kuo A."/>
            <person name="Mondo S."/>
            <person name="Pangilinan J."/>
            <person name="Riley R."/>
            <person name="LaButti K."/>
            <person name="Andreopoulos B."/>
            <person name="Lipzen A."/>
            <person name="Chen C."/>
            <person name="Yanf M."/>
            <person name="Daum C."/>
            <person name="Ng V."/>
            <person name="Clum A."/>
            <person name="Steindorff A."/>
            <person name="Ohm R."/>
            <person name="Martin F."/>
            <person name="Silar P."/>
            <person name="Natvig D."/>
            <person name="Lalanne C."/>
            <person name="Gautier V."/>
            <person name="Ament-velasquez S.L."/>
            <person name="Kruys A."/>
            <person name="Hutchinson M.I."/>
            <person name="Powell A.J."/>
            <person name="Barry K."/>
            <person name="Miller A.N."/>
            <person name="Grigoriev I.V."/>
            <person name="Debuchy R."/>
            <person name="Gladieux P."/>
            <person name="Thoren M.H."/>
            <person name="Johannesson H."/>
        </authorList>
    </citation>
    <scope>NUCLEOTIDE SEQUENCE</scope>
    <source>
        <strain evidence="8">SMH3187-1</strain>
    </source>
</reference>
<keyword evidence="2 6" id="KW-0812">Transmembrane</keyword>
<dbReference type="InterPro" id="IPR049326">
    <property type="entry name" value="Rhodopsin_dom_fungi"/>
</dbReference>
<feature type="transmembrane region" description="Helical" evidence="6">
    <location>
        <begin position="130"/>
        <end position="150"/>
    </location>
</feature>
<feature type="transmembrane region" description="Helical" evidence="6">
    <location>
        <begin position="207"/>
        <end position="225"/>
    </location>
</feature>
<evidence type="ECO:0000256" key="4">
    <source>
        <dbReference type="ARBA" id="ARBA00023136"/>
    </source>
</evidence>
<evidence type="ECO:0000313" key="8">
    <source>
        <dbReference type="EMBL" id="KAK0745685.1"/>
    </source>
</evidence>
<evidence type="ECO:0000256" key="6">
    <source>
        <dbReference type="SAM" id="Phobius"/>
    </source>
</evidence>
<dbReference type="GO" id="GO:0016020">
    <property type="term" value="C:membrane"/>
    <property type="evidence" value="ECO:0007669"/>
    <property type="project" value="UniProtKB-SubCell"/>
</dbReference>
<dbReference type="Proteomes" id="UP001172155">
    <property type="component" value="Unassembled WGS sequence"/>
</dbReference>
<keyword evidence="3 6" id="KW-1133">Transmembrane helix</keyword>
<evidence type="ECO:0000313" key="9">
    <source>
        <dbReference type="Proteomes" id="UP001172155"/>
    </source>
</evidence>
<feature type="domain" description="Rhodopsin" evidence="7">
    <location>
        <begin position="33"/>
        <end position="269"/>
    </location>
</feature>
<feature type="transmembrane region" description="Helical" evidence="6">
    <location>
        <begin position="174"/>
        <end position="195"/>
    </location>
</feature>
<evidence type="ECO:0000256" key="1">
    <source>
        <dbReference type="ARBA" id="ARBA00004141"/>
    </source>
</evidence>
<keyword evidence="9" id="KW-1185">Reference proteome</keyword>
<feature type="non-terminal residue" evidence="8">
    <location>
        <position position="1"/>
    </location>
</feature>
<evidence type="ECO:0000256" key="5">
    <source>
        <dbReference type="ARBA" id="ARBA00038359"/>
    </source>
</evidence>
<feature type="transmembrane region" description="Helical" evidence="6">
    <location>
        <begin position="96"/>
        <end position="118"/>
    </location>
</feature>
<evidence type="ECO:0000259" key="7">
    <source>
        <dbReference type="Pfam" id="PF20684"/>
    </source>
</evidence>
<dbReference type="PANTHER" id="PTHR33048:SF55">
    <property type="entry name" value="INTEGRAL MEMBRANE PROTEIN"/>
    <property type="match status" value="1"/>
</dbReference>
<evidence type="ECO:0000256" key="3">
    <source>
        <dbReference type="ARBA" id="ARBA00022989"/>
    </source>
</evidence>
<dbReference type="Pfam" id="PF20684">
    <property type="entry name" value="Fung_rhodopsin"/>
    <property type="match status" value="1"/>
</dbReference>
<accession>A0AA40EUF6</accession>
<name>A0AA40EUF6_9PEZI</name>
<comment type="subcellular location">
    <subcellularLocation>
        <location evidence="1">Membrane</location>
        <topology evidence="1">Multi-pass membrane protein</topology>
    </subcellularLocation>
</comment>
<dbReference type="InterPro" id="IPR052337">
    <property type="entry name" value="SAT4-like"/>
</dbReference>
<gene>
    <name evidence="8" type="ORF">B0T18DRAFT_292689</name>
</gene>
<comment type="similarity">
    <text evidence="5">Belongs to the SAT4 family.</text>
</comment>
<feature type="non-terminal residue" evidence="8">
    <location>
        <position position="286"/>
    </location>
</feature>
<feature type="transmembrane region" description="Helical" evidence="6">
    <location>
        <begin position="15"/>
        <end position="37"/>
    </location>
</feature>
<keyword evidence="4 6" id="KW-0472">Membrane</keyword>
<evidence type="ECO:0000256" key="2">
    <source>
        <dbReference type="ARBA" id="ARBA00022692"/>
    </source>
</evidence>
<sequence length="286" mass="32017">IMVSGNAPGHSKAQLLQIPCTIFFFTTPIFVAVRIWVRLKVGSWKGLGLDDWAILASTVFAMITMSVTMVACEYGYGQHLVNLSMENKMVVLKMSYLQQIFYKLTINLTKASIILLYLRIFVQKWFRATCYMLLSIVLSYMVASMAASIWQCSPIALAWDWSSPGTCINLTDAWLANTVYSIVTDFIILGLPMYPIYESRLPAGQKVALMVVFSLGLVTTVASIMRLPNFHASAIIKDVTYNVEISLFTTIDQNLAIICACLPVCRLPLAYFFPRHFSASNSSPRK</sequence>
<feature type="transmembrane region" description="Helical" evidence="6">
    <location>
        <begin position="49"/>
        <end position="76"/>
    </location>
</feature>
<organism evidence="8 9">
    <name type="scientific">Schizothecium vesticola</name>
    <dbReference type="NCBI Taxonomy" id="314040"/>
    <lineage>
        <taxon>Eukaryota</taxon>
        <taxon>Fungi</taxon>
        <taxon>Dikarya</taxon>
        <taxon>Ascomycota</taxon>
        <taxon>Pezizomycotina</taxon>
        <taxon>Sordariomycetes</taxon>
        <taxon>Sordariomycetidae</taxon>
        <taxon>Sordariales</taxon>
        <taxon>Schizotheciaceae</taxon>
        <taxon>Schizothecium</taxon>
    </lineage>
</organism>
<proteinExistence type="inferred from homology"/>